<organism evidence="2 3">
    <name type="scientific">Strigamia maritima</name>
    <name type="common">European centipede</name>
    <name type="synonym">Geophilus maritimus</name>
    <dbReference type="NCBI Taxonomy" id="126957"/>
    <lineage>
        <taxon>Eukaryota</taxon>
        <taxon>Metazoa</taxon>
        <taxon>Ecdysozoa</taxon>
        <taxon>Arthropoda</taxon>
        <taxon>Myriapoda</taxon>
        <taxon>Chilopoda</taxon>
        <taxon>Pleurostigmophora</taxon>
        <taxon>Geophilomorpha</taxon>
        <taxon>Linotaeniidae</taxon>
        <taxon>Strigamia</taxon>
    </lineage>
</organism>
<accession>T1J8L3</accession>
<evidence type="ECO:0000313" key="3">
    <source>
        <dbReference type="Proteomes" id="UP000014500"/>
    </source>
</evidence>
<reference evidence="2" key="2">
    <citation type="submission" date="2015-02" db="UniProtKB">
        <authorList>
            <consortium name="EnsemblMetazoa"/>
        </authorList>
    </citation>
    <scope>IDENTIFICATION</scope>
</reference>
<feature type="domain" description="MULE transposase" evidence="1">
    <location>
        <begin position="2"/>
        <end position="68"/>
    </location>
</feature>
<dbReference type="AlphaFoldDB" id="T1J8L3"/>
<dbReference type="HOGENOM" id="CLU_1005834_0_0_1"/>
<dbReference type="EnsemblMetazoa" id="SMAR010048-RA">
    <property type="protein sequence ID" value="SMAR010048-PA"/>
    <property type="gene ID" value="SMAR010048"/>
</dbReference>
<evidence type="ECO:0000313" key="2">
    <source>
        <dbReference type="EnsemblMetazoa" id="SMAR010048-PA"/>
    </source>
</evidence>
<dbReference type="EMBL" id="JH431956">
    <property type="status" value="NOT_ANNOTATED_CDS"/>
    <property type="molecule type" value="Genomic_DNA"/>
</dbReference>
<dbReference type="PhylomeDB" id="T1J8L3"/>
<name>T1J8L3_STRMM</name>
<dbReference type="Pfam" id="PF10551">
    <property type="entry name" value="MULE"/>
    <property type="match status" value="1"/>
</dbReference>
<dbReference type="InterPro" id="IPR018289">
    <property type="entry name" value="MULE_transposase_dom"/>
</dbReference>
<dbReference type="Proteomes" id="UP000014500">
    <property type="component" value="Unassembled WGS sequence"/>
</dbReference>
<sequence>MVYCLMEKKNKPSFKLVFEKIRDLVQDLTGVNLNPDYFISDFEIGAINAAREVFPNTAMHGCFFHLAKSVYRRVQHEHLQQKYAVNAEFSLLVRQLSALAFLPVHEINAVYQRLKPLFPPVAEGLLKWWEDKLSQNIIVLGKLGNNGREQAATEMSIEAINRGAPNPPKKRKIMSRETSLITIIWSLTSVPDFTVLPYYRTVEFGCLDDGFSSRVEKSSFRSRKMCATIENPNPYKETERIGFTGVSGYYGYTRQRTFHGVLHFPNASLLPDPCVPK</sequence>
<keyword evidence="3" id="KW-1185">Reference proteome</keyword>
<evidence type="ECO:0000259" key="1">
    <source>
        <dbReference type="Pfam" id="PF10551"/>
    </source>
</evidence>
<protein>
    <recommendedName>
        <fullName evidence="1">MULE transposase domain-containing protein</fullName>
    </recommendedName>
</protein>
<proteinExistence type="predicted"/>
<reference evidence="3" key="1">
    <citation type="submission" date="2011-05" db="EMBL/GenBank/DDBJ databases">
        <authorList>
            <person name="Richards S.R."/>
            <person name="Qu J."/>
            <person name="Jiang H."/>
            <person name="Jhangiani S.N."/>
            <person name="Agravi P."/>
            <person name="Goodspeed R."/>
            <person name="Gross S."/>
            <person name="Mandapat C."/>
            <person name="Jackson L."/>
            <person name="Mathew T."/>
            <person name="Pu L."/>
            <person name="Thornton R."/>
            <person name="Saada N."/>
            <person name="Wilczek-Boney K.B."/>
            <person name="Lee S."/>
            <person name="Kovar C."/>
            <person name="Wu Y."/>
            <person name="Scherer S.E."/>
            <person name="Worley K.C."/>
            <person name="Muzny D.M."/>
            <person name="Gibbs R."/>
        </authorList>
    </citation>
    <scope>NUCLEOTIDE SEQUENCE</scope>
    <source>
        <strain evidence="3">Brora</strain>
    </source>
</reference>